<dbReference type="Proteomes" id="UP000006044">
    <property type="component" value="Unassembled WGS sequence"/>
</dbReference>
<accession>K0X417</accession>
<evidence type="ECO:0000313" key="6">
    <source>
        <dbReference type="Proteomes" id="UP000006044"/>
    </source>
</evidence>
<proteinExistence type="predicted"/>
<evidence type="ECO:0000259" key="4">
    <source>
        <dbReference type="PROSITE" id="PS51000"/>
    </source>
</evidence>
<evidence type="ECO:0000313" key="5">
    <source>
        <dbReference type="EMBL" id="EJZ65186.1"/>
    </source>
</evidence>
<name>K0X417_9BACT</name>
<dbReference type="GO" id="GO:0003700">
    <property type="term" value="F:DNA-binding transcription factor activity"/>
    <property type="evidence" value="ECO:0007669"/>
    <property type="project" value="InterPro"/>
</dbReference>
<dbReference type="SMART" id="SM00420">
    <property type="entry name" value="HTH_DEOR"/>
    <property type="match status" value="1"/>
</dbReference>
<evidence type="ECO:0000256" key="2">
    <source>
        <dbReference type="ARBA" id="ARBA00023125"/>
    </source>
</evidence>
<dbReference type="PANTHER" id="PTHR30363">
    <property type="entry name" value="HTH-TYPE TRANSCRIPTIONAL REGULATOR SRLR-RELATED"/>
    <property type="match status" value="1"/>
</dbReference>
<dbReference type="Gene3D" id="3.40.50.1360">
    <property type="match status" value="1"/>
</dbReference>
<reference evidence="5 6" key="1">
    <citation type="submission" date="2012-08" db="EMBL/GenBank/DDBJ databases">
        <title>The Genome Sequence of Barnesiella intestinihominis YIT 11860.</title>
        <authorList>
            <consortium name="The Broad Institute Genome Sequencing Platform"/>
            <person name="Earl A."/>
            <person name="Ward D."/>
            <person name="Feldgarden M."/>
            <person name="Gevers D."/>
            <person name="Morotomi M."/>
            <person name="Walker B."/>
            <person name="Young S.K."/>
            <person name="Zeng Q."/>
            <person name="Gargeya S."/>
            <person name="Fitzgerald M."/>
            <person name="Haas B."/>
            <person name="Abouelleil A."/>
            <person name="Alvarado L."/>
            <person name="Arachchi H.M."/>
            <person name="Berlin A.M."/>
            <person name="Chapman S.B."/>
            <person name="Goldberg J."/>
            <person name="Griggs A."/>
            <person name="Gujja S."/>
            <person name="Hansen M."/>
            <person name="Howarth C."/>
            <person name="Imamovic A."/>
            <person name="Larimer J."/>
            <person name="McCowen C."/>
            <person name="Montmayeur A."/>
            <person name="Murphy C."/>
            <person name="Neiman D."/>
            <person name="Pearson M."/>
            <person name="Priest M."/>
            <person name="Roberts A."/>
            <person name="Saif S."/>
            <person name="Shea T."/>
            <person name="Sisk P."/>
            <person name="Sykes S."/>
            <person name="Wortman J."/>
            <person name="Nusbaum C."/>
            <person name="Birren B."/>
        </authorList>
    </citation>
    <scope>NUCLEOTIDE SEQUENCE [LARGE SCALE GENOMIC DNA]</scope>
    <source>
        <strain evidence="5 6">YIT 11860</strain>
    </source>
</reference>
<keyword evidence="3" id="KW-0804">Transcription</keyword>
<organism evidence="5 6">
    <name type="scientific">Barnesiella intestinihominis YIT 11860</name>
    <dbReference type="NCBI Taxonomy" id="742726"/>
    <lineage>
        <taxon>Bacteria</taxon>
        <taxon>Pseudomonadati</taxon>
        <taxon>Bacteroidota</taxon>
        <taxon>Bacteroidia</taxon>
        <taxon>Bacteroidales</taxon>
        <taxon>Barnesiellaceae</taxon>
        <taxon>Barnesiella</taxon>
    </lineage>
</organism>
<sequence length="273" mass="30143">MCIIQINFTFVWNKYYNIIMLSIAERHKHILDKLNAQGFVKVLDIARELDVTPVTIRKDLKLLEEKKLLFRTHGSASPVNPHTADINIHIKERINSDAKRRIAHTAIRLLDPNDSIIVASGSTVYAFAEEITDDLNLTVVTASLNVSTLLNRFEHIHVIQLGGTLRKSSFSVIGDLAAQAFDNLTCSKLFMGVDGIDLDFGLTTSNIDEARLNQRMIAASLRTIVLADSSKFGKRGFGKICTLDQVDVIITDSGISPSVAKSIEEAGIELIIA</sequence>
<feature type="domain" description="HTH deoR-type" evidence="4">
    <location>
        <begin position="23"/>
        <end position="78"/>
    </location>
</feature>
<dbReference type="HOGENOM" id="CLU_060699_3_1_10"/>
<dbReference type="Pfam" id="PF00455">
    <property type="entry name" value="DeoRC"/>
    <property type="match status" value="1"/>
</dbReference>
<protein>
    <recommendedName>
        <fullName evidence="4">HTH deoR-type domain-containing protein</fullName>
    </recommendedName>
</protein>
<dbReference type="PROSITE" id="PS00894">
    <property type="entry name" value="HTH_DEOR_1"/>
    <property type="match status" value="1"/>
</dbReference>
<dbReference type="AlphaFoldDB" id="K0X417"/>
<dbReference type="InterPro" id="IPR018356">
    <property type="entry name" value="Tscrpt_reg_HTH_DeoR_CS"/>
</dbReference>
<dbReference type="SMART" id="SM01134">
    <property type="entry name" value="DeoRC"/>
    <property type="match status" value="1"/>
</dbReference>
<evidence type="ECO:0000256" key="1">
    <source>
        <dbReference type="ARBA" id="ARBA00023015"/>
    </source>
</evidence>
<dbReference type="GO" id="GO:0003677">
    <property type="term" value="F:DNA binding"/>
    <property type="evidence" value="ECO:0007669"/>
    <property type="project" value="UniProtKB-KW"/>
</dbReference>
<dbReference type="PROSITE" id="PS51000">
    <property type="entry name" value="HTH_DEOR_2"/>
    <property type="match status" value="1"/>
</dbReference>
<keyword evidence="6" id="KW-1185">Reference proteome</keyword>
<dbReference type="PATRIC" id="fig|742726.3.peg.980"/>
<keyword evidence="2" id="KW-0238">DNA-binding</keyword>
<comment type="caution">
    <text evidence="5">The sequence shown here is derived from an EMBL/GenBank/DDBJ whole genome shotgun (WGS) entry which is preliminary data.</text>
</comment>
<dbReference type="Gene3D" id="1.10.10.10">
    <property type="entry name" value="Winged helix-like DNA-binding domain superfamily/Winged helix DNA-binding domain"/>
    <property type="match status" value="1"/>
</dbReference>
<dbReference type="SUPFAM" id="SSF100950">
    <property type="entry name" value="NagB/RpiA/CoA transferase-like"/>
    <property type="match status" value="1"/>
</dbReference>
<dbReference type="InterPro" id="IPR037171">
    <property type="entry name" value="NagB/RpiA_transferase-like"/>
</dbReference>
<dbReference type="PANTHER" id="PTHR30363:SF44">
    <property type="entry name" value="AGA OPERON TRANSCRIPTIONAL REPRESSOR-RELATED"/>
    <property type="match status" value="1"/>
</dbReference>
<evidence type="ECO:0000256" key="3">
    <source>
        <dbReference type="ARBA" id="ARBA00023163"/>
    </source>
</evidence>
<keyword evidence="1" id="KW-0805">Transcription regulation</keyword>
<dbReference type="Pfam" id="PF08220">
    <property type="entry name" value="HTH_DeoR"/>
    <property type="match status" value="1"/>
</dbReference>
<dbReference type="InterPro" id="IPR036388">
    <property type="entry name" value="WH-like_DNA-bd_sf"/>
</dbReference>
<dbReference type="eggNOG" id="COG1349">
    <property type="taxonomic scope" value="Bacteria"/>
</dbReference>
<dbReference type="EMBL" id="ADLE01000007">
    <property type="protein sequence ID" value="EJZ65186.1"/>
    <property type="molecule type" value="Genomic_DNA"/>
</dbReference>
<dbReference type="InterPro" id="IPR050313">
    <property type="entry name" value="Carb_Metab_HTH_regulators"/>
</dbReference>
<dbReference type="PRINTS" id="PR00037">
    <property type="entry name" value="HTHLACR"/>
</dbReference>
<dbReference type="InterPro" id="IPR036390">
    <property type="entry name" value="WH_DNA-bd_sf"/>
</dbReference>
<gene>
    <name evidence="5" type="ORF">HMPREF9448_00917</name>
</gene>
<dbReference type="InterPro" id="IPR014036">
    <property type="entry name" value="DeoR-like_C"/>
</dbReference>
<dbReference type="SUPFAM" id="SSF46785">
    <property type="entry name" value="Winged helix' DNA-binding domain"/>
    <property type="match status" value="1"/>
</dbReference>
<dbReference type="STRING" id="742726.HMPREF9448_00917"/>
<dbReference type="InterPro" id="IPR001034">
    <property type="entry name" value="DeoR_HTH"/>
</dbReference>